<dbReference type="STRING" id="554065.E1Z7E3"/>
<dbReference type="InParanoid" id="E1Z7E3"/>
<proteinExistence type="predicted"/>
<protein>
    <recommendedName>
        <fullName evidence="2">Myb-like domain-containing protein</fullName>
    </recommendedName>
</protein>
<feature type="compositionally biased region" description="Polar residues" evidence="1">
    <location>
        <begin position="1347"/>
        <end position="1366"/>
    </location>
</feature>
<feature type="region of interest" description="Disordered" evidence="1">
    <location>
        <begin position="637"/>
        <end position="747"/>
    </location>
</feature>
<feature type="domain" description="Myb-like" evidence="2">
    <location>
        <begin position="393"/>
        <end position="452"/>
    </location>
</feature>
<feature type="compositionally biased region" description="Acidic residues" evidence="1">
    <location>
        <begin position="669"/>
        <end position="682"/>
    </location>
</feature>
<feature type="region of interest" description="Disordered" evidence="1">
    <location>
        <begin position="1347"/>
        <end position="1367"/>
    </location>
</feature>
<reference evidence="3 4" key="1">
    <citation type="journal article" date="2010" name="Plant Cell">
        <title>The Chlorella variabilis NC64A genome reveals adaptation to photosymbiosis, coevolution with viruses, and cryptic sex.</title>
        <authorList>
            <person name="Blanc G."/>
            <person name="Duncan G."/>
            <person name="Agarkova I."/>
            <person name="Borodovsky M."/>
            <person name="Gurnon J."/>
            <person name="Kuo A."/>
            <person name="Lindquist E."/>
            <person name="Lucas S."/>
            <person name="Pangilinan J."/>
            <person name="Polle J."/>
            <person name="Salamov A."/>
            <person name="Terry A."/>
            <person name="Yamada T."/>
            <person name="Dunigan D.D."/>
            <person name="Grigoriev I.V."/>
            <person name="Claverie J.M."/>
            <person name="Van Etten J.L."/>
        </authorList>
    </citation>
    <scope>NUCLEOTIDE SEQUENCE [LARGE SCALE GENOMIC DNA]</scope>
    <source>
        <strain evidence="3 4">NC64A</strain>
    </source>
</reference>
<feature type="region of interest" description="Disordered" evidence="1">
    <location>
        <begin position="85"/>
        <end position="109"/>
    </location>
</feature>
<dbReference type="RefSeq" id="XP_005850256.1">
    <property type="nucleotide sequence ID" value="XM_005850194.1"/>
</dbReference>
<evidence type="ECO:0000256" key="1">
    <source>
        <dbReference type="SAM" id="MobiDB-lite"/>
    </source>
</evidence>
<dbReference type="KEGG" id="cvr:CHLNCDRAFT_141953"/>
<keyword evidence="4" id="KW-1185">Reference proteome</keyword>
<dbReference type="InterPro" id="IPR001005">
    <property type="entry name" value="SANT/Myb"/>
</dbReference>
<feature type="compositionally biased region" description="Basic and acidic residues" evidence="1">
    <location>
        <begin position="85"/>
        <end position="94"/>
    </location>
</feature>
<feature type="compositionally biased region" description="Low complexity" evidence="1">
    <location>
        <begin position="736"/>
        <end position="745"/>
    </location>
</feature>
<feature type="compositionally biased region" description="Low complexity" evidence="1">
    <location>
        <begin position="1444"/>
        <end position="1458"/>
    </location>
</feature>
<feature type="compositionally biased region" description="Basic and acidic residues" evidence="1">
    <location>
        <begin position="1471"/>
        <end position="1482"/>
    </location>
</feature>
<feature type="region of interest" description="Disordered" evidence="1">
    <location>
        <begin position="888"/>
        <end position="909"/>
    </location>
</feature>
<dbReference type="EMBL" id="GL433838">
    <property type="protein sequence ID" value="EFN58154.1"/>
    <property type="molecule type" value="Genomic_DNA"/>
</dbReference>
<feature type="compositionally biased region" description="Low complexity" evidence="1">
    <location>
        <begin position="1412"/>
        <end position="1424"/>
    </location>
</feature>
<feature type="region of interest" description="Disordered" evidence="1">
    <location>
        <begin position="1412"/>
        <end position="1569"/>
    </location>
</feature>
<accession>E1Z7E3</accession>
<feature type="compositionally biased region" description="Low complexity" evidence="1">
    <location>
        <begin position="984"/>
        <end position="995"/>
    </location>
</feature>
<evidence type="ECO:0000313" key="3">
    <source>
        <dbReference type="EMBL" id="EFN58154.1"/>
    </source>
</evidence>
<dbReference type="OrthoDB" id="515549at2759"/>
<dbReference type="CDD" id="cd00167">
    <property type="entry name" value="SANT"/>
    <property type="match status" value="1"/>
</dbReference>
<dbReference type="PROSITE" id="PS50090">
    <property type="entry name" value="MYB_LIKE"/>
    <property type="match status" value="1"/>
</dbReference>
<evidence type="ECO:0000313" key="4">
    <source>
        <dbReference type="Proteomes" id="UP000008141"/>
    </source>
</evidence>
<feature type="region of interest" description="Disordered" evidence="1">
    <location>
        <begin position="984"/>
        <end position="1054"/>
    </location>
</feature>
<dbReference type="SMART" id="SM00717">
    <property type="entry name" value="SANT"/>
    <property type="match status" value="3"/>
</dbReference>
<feature type="compositionally biased region" description="Low complexity" evidence="1">
    <location>
        <begin position="1530"/>
        <end position="1542"/>
    </location>
</feature>
<feature type="compositionally biased region" description="Low complexity" evidence="1">
    <location>
        <begin position="1013"/>
        <end position="1040"/>
    </location>
</feature>
<gene>
    <name evidence="3" type="ORF">CHLNCDRAFT_141953</name>
</gene>
<dbReference type="Proteomes" id="UP000008141">
    <property type="component" value="Unassembled WGS sequence"/>
</dbReference>
<organism evidence="4">
    <name type="scientific">Chlorella variabilis</name>
    <name type="common">Green alga</name>
    <dbReference type="NCBI Taxonomy" id="554065"/>
    <lineage>
        <taxon>Eukaryota</taxon>
        <taxon>Viridiplantae</taxon>
        <taxon>Chlorophyta</taxon>
        <taxon>core chlorophytes</taxon>
        <taxon>Trebouxiophyceae</taxon>
        <taxon>Chlorellales</taxon>
        <taxon>Chlorellaceae</taxon>
        <taxon>Chlorella clade</taxon>
        <taxon>Chlorella</taxon>
    </lineage>
</organism>
<feature type="compositionally biased region" description="Low complexity" evidence="1">
    <location>
        <begin position="1484"/>
        <end position="1516"/>
    </location>
</feature>
<evidence type="ECO:0000259" key="2">
    <source>
        <dbReference type="PROSITE" id="PS50090"/>
    </source>
</evidence>
<name>E1Z7E3_CHLVA</name>
<dbReference type="GeneID" id="17357796"/>
<sequence length="1569" mass="163442">MAENSEADAVAGIPLAEGGEAHEVVSELPAVGEEQQAVEGVVHHAKDGAYDADAAAAHLAAAGHLAADAYQQHAEHYAYYQQHPEHYQHHHSDGESEEADPNAETGLFIPGSEVDAETPQQLTVADVDAMAVHPEGEWTAEQEHELVQVITDEHYRAEKMGAPWAAWSVAQNRFAPVAAYTKRTIRDVRQKVKEKLSLPEVAAAAAAAMAHHEGDAQQAAAAAHHEGADGAAAGADSAAAAAAAAAAHDAAVGTATGLPQHALPLMDGHLVASLGYHHHLADHHMQMQTHITTEQMHQMHAQVQQMTPEQMHIYHQQMSVLSQFTVAPGQVAYPGAEGAAEGLPADAAAAAAAYPAGIDPHLLAHQMAAVAQSPFPIPLPVASPAGAGTTTTNPRNDRHFWKEHEQQELLRLVADQAYRQSVLGISELNWDAIAKHLGRGKRSVQRKYDNLKGSLSHGPPGAAPLPLNDGKKWSAEEVTELLALVEDENYRRQRLGLEKVDWRVFGQHFGRSYESVSYKYSYIKNTGRTGQEGKAKHAKAKHETSYKEMAIYALQQLAVKTGVPEGTSGQICGEIILNPVFQPQLDTAIVSGKKTLQRWKHGVRSALNAFPMFTKTGAVRDGEVVWRLEETALQAEQEAQAAKLHRSRNKPMSGAQRRKMKKVTAESGGEGEGEAEEGEAGEEAAHEALASMMSSQRPPSARLASKRKPGRHADSDDDYEEELGKERAPRKKKAKAAAPRDPGAANGVVKAPGAEAPRMPGLALGAGVALPAGLPPEMFAAVLPLMMQSVDPSVAQQAALMAGLPAEQQQAYAASLTPEQQASLAQQQEAAAARGNIVPAGAVAPGAPAPAANGAAATNGEQAAAAAPAAAVAGEVPPWLAQVWPAGPAEHVGQQQQQQQPLSAEAQQSHAAVMAAFGAAAAPAPLPAPQQPQAQQQAVSAGEAAAPAVAPAVLDPVAIFAAAEAAAARQVQLLEQARLDAGSAAAHGSASTAGTPEPEVKAEQLAEEPPPHGEASQATAGQQEQAATPGPQAAAGAPELEAGRGTPEAAAAAAGDGAGDAAAAAAASAADEPAADDAAAAAAAASTEQQMAELHAWLGKHGPGMEGAEAVAVGGMEGTDPATMAHLASLDAEQQQAYLAQQHHAAYDPHHHLYHHHHHHEAAATAQLPFDAAAVFGATEGHPAHAYDPAQYHGEAAAQYHDPQYHAADPAQAAAYAAAGGEHQATYAASDQHAAPDYHQQHYQGGEYASAEDATQHYAADGQQHYAADGQYAEHGQYDQQYTAADHGQYAAADGQQQYAEHGQYAEHHHEQAYTAEQQAAYAAEHGQAYSTEHGQAYSTEQAAYSTEHGQAYSTEHGQAYSSEQQAAYEAQHGQAYTAEQQAAYEAQQAAGYGGEHAAGYPAEHYAAYAEQQQGQEGEYPQAHGEGGEGAAYGEQQQHHDAAAAEAAGYAQGDPAAQHYDPTQHQPAPGAEHEQAAPHDEQQEQQAGQAPGAEQAAGEPAAAEEQQPAEAAAAYAGGEGPAPEDEVMAEAEAAPGEAGEAGDLVAGMFAADPAPGLEQVQEEAAPMQE</sequence>